<gene>
    <name evidence="2" type="ORF">EYF80_032700</name>
</gene>
<evidence type="ECO:0000313" key="2">
    <source>
        <dbReference type="EMBL" id="TNN57115.1"/>
    </source>
</evidence>
<feature type="region of interest" description="Disordered" evidence="1">
    <location>
        <begin position="128"/>
        <end position="159"/>
    </location>
</feature>
<evidence type="ECO:0000313" key="3">
    <source>
        <dbReference type="Proteomes" id="UP000314294"/>
    </source>
</evidence>
<keyword evidence="3" id="KW-1185">Reference proteome</keyword>
<dbReference type="AlphaFoldDB" id="A0A4Z2GVJ7"/>
<proteinExistence type="predicted"/>
<sequence length="159" mass="17828">MSAIYKRKGEQTRLYSEMSFTPKSTEIMSSPHWFSSDPTWVQDLQELKTTAAARGTESLSYTFQLSLIRLADRKLDFFFWGQGLVFMSSCLHVFMSSHISLAVQPQRRPQLPESVRLKQVLDPIWDPTWTPSGAPNGTPPGPPPGPFLGTLMAPDLDPS</sequence>
<feature type="compositionally biased region" description="Pro residues" evidence="1">
    <location>
        <begin position="137"/>
        <end position="146"/>
    </location>
</feature>
<evidence type="ECO:0000256" key="1">
    <source>
        <dbReference type="SAM" id="MobiDB-lite"/>
    </source>
</evidence>
<organism evidence="2 3">
    <name type="scientific">Liparis tanakae</name>
    <name type="common">Tanaka's snailfish</name>
    <dbReference type="NCBI Taxonomy" id="230148"/>
    <lineage>
        <taxon>Eukaryota</taxon>
        <taxon>Metazoa</taxon>
        <taxon>Chordata</taxon>
        <taxon>Craniata</taxon>
        <taxon>Vertebrata</taxon>
        <taxon>Euteleostomi</taxon>
        <taxon>Actinopterygii</taxon>
        <taxon>Neopterygii</taxon>
        <taxon>Teleostei</taxon>
        <taxon>Neoteleostei</taxon>
        <taxon>Acanthomorphata</taxon>
        <taxon>Eupercaria</taxon>
        <taxon>Perciformes</taxon>
        <taxon>Cottioidei</taxon>
        <taxon>Cottales</taxon>
        <taxon>Liparidae</taxon>
        <taxon>Liparis</taxon>
    </lineage>
</organism>
<dbReference type="Proteomes" id="UP000314294">
    <property type="component" value="Unassembled WGS sequence"/>
</dbReference>
<dbReference type="EMBL" id="SRLO01000413">
    <property type="protein sequence ID" value="TNN57115.1"/>
    <property type="molecule type" value="Genomic_DNA"/>
</dbReference>
<accession>A0A4Z2GVJ7</accession>
<name>A0A4Z2GVJ7_9TELE</name>
<comment type="caution">
    <text evidence="2">The sequence shown here is derived from an EMBL/GenBank/DDBJ whole genome shotgun (WGS) entry which is preliminary data.</text>
</comment>
<protein>
    <submittedName>
        <fullName evidence="2">Uncharacterized protein</fullName>
    </submittedName>
</protein>
<reference evidence="2 3" key="1">
    <citation type="submission" date="2019-03" db="EMBL/GenBank/DDBJ databases">
        <title>First draft genome of Liparis tanakae, snailfish: a comprehensive survey of snailfish specific genes.</title>
        <authorList>
            <person name="Kim W."/>
            <person name="Song I."/>
            <person name="Jeong J.-H."/>
            <person name="Kim D."/>
            <person name="Kim S."/>
            <person name="Ryu S."/>
            <person name="Song J.Y."/>
            <person name="Lee S.K."/>
        </authorList>
    </citation>
    <scope>NUCLEOTIDE SEQUENCE [LARGE SCALE GENOMIC DNA]</scope>
    <source>
        <tissue evidence="2">Muscle</tissue>
    </source>
</reference>